<dbReference type="PANTHER" id="PTHR42760">
    <property type="entry name" value="SHORT-CHAIN DEHYDROGENASES/REDUCTASES FAMILY MEMBER"/>
    <property type="match status" value="1"/>
</dbReference>
<evidence type="ECO:0000313" key="4">
    <source>
        <dbReference type="Proteomes" id="UP000266305"/>
    </source>
</evidence>
<dbReference type="InterPro" id="IPR002347">
    <property type="entry name" value="SDR_fam"/>
</dbReference>
<accession>A0AAX1UL41</accession>
<dbReference type="InterPro" id="IPR020904">
    <property type="entry name" value="Sc_DH/Rdtase_CS"/>
</dbReference>
<sequence length="254" mass="26212">MSGPFDLTGRVAVVTGAGRGLGAAMAEALAAAGATVVLSGRDPGPLERTAAAIRAAGGAASVMLCDITKRAEVEALVAETEARHGRLDVLVNNAGITGRSALTEVEDADWDLMLRTHMTGPFMACRAALPGMMRRGAGKIVNTVSVLGELGRPWVVPYAAAKGGLRMLTRALATEVAGANIQVNGIGPGYFETEMNAAIVQNEALHAERVARVPARRWGRPVELGGTAVYLASAASDYVNGQIIYVDGGLTASF</sequence>
<dbReference type="PRINTS" id="PR00081">
    <property type="entry name" value="GDHRDH"/>
</dbReference>
<dbReference type="GO" id="GO:0030497">
    <property type="term" value="P:fatty acid elongation"/>
    <property type="evidence" value="ECO:0007669"/>
    <property type="project" value="TreeGrafter"/>
</dbReference>
<evidence type="ECO:0000256" key="1">
    <source>
        <dbReference type="ARBA" id="ARBA00006484"/>
    </source>
</evidence>
<dbReference type="FunFam" id="3.40.50.720:FF:000084">
    <property type="entry name" value="Short-chain dehydrogenase reductase"/>
    <property type="match status" value="1"/>
</dbReference>
<proteinExistence type="inferred from homology"/>
<dbReference type="RefSeq" id="WP_119000234.1">
    <property type="nucleotide sequence ID" value="NZ_QWGP01000011.1"/>
</dbReference>
<dbReference type="InterPro" id="IPR036291">
    <property type="entry name" value="NAD(P)-bd_dom_sf"/>
</dbReference>
<evidence type="ECO:0000259" key="2">
    <source>
        <dbReference type="SMART" id="SM00822"/>
    </source>
</evidence>
<dbReference type="GO" id="GO:0016616">
    <property type="term" value="F:oxidoreductase activity, acting on the CH-OH group of donors, NAD or NADP as acceptor"/>
    <property type="evidence" value="ECO:0007669"/>
    <property type="project" value="TreeGrafter"/>
</dbReference>
<organism evidence="3 4">
    <name type="scientific">Cereibacter sphaeroides</name>
    <name type="common">Rhodobacter sphaeroides</name>
    <dbReference type="NCBI Taxonomy" id="1063"/>
    <lineage>
        <taxon>Bacteria</taxon>
        <taxon>Pseudomonadati</taxon>
        <taxon>Pseudomonadota</taxon>
        <taxon>Alphaproteobacteria</taxon>
        <taxon>Rhodobacterales</taxon>
        <taxon>Paracoccaceae</taxon>
        <taxon>Cereibacter</taxon>
    </lineage>
</organism>
<dbReference type="AlphaFoldDB" id="A0AAX1UL41"/>
<reference evidence="3 4" key="1">
    <citation type="submission" date="2018-08" db="EMBL/GenBank/DDBJ databases">
        <title>Draft genome sequence of Rhodobacter sphaeroides FY.</title>
        <authorList>
            <person name="Rayyan A."/>
            <person name="Meyer T.E."/>
            <person name="Kyndt J.A."/>
        </authorList>
    </citation>
    <scope>NUCLEOTIDE SEQUENCE [LARGE SCALE GENOMIC DNA]</scope>
    <source>
        <strain evidence="3 4">FY</strain>
    </source>
</reference>
<dbReference type="PROSITE" id="PS00061">
    <property type="entry name" value="ADH_SHORT"/>
    <property type="match status" value="1"/>
</dbReference>
<dbReference type="Pfam" id="PF13561">
    <property type="entry name" value="adh_short_C2"/>
    <property type="match status" value="1"/>
</dbReference>
<comment type="caution">
    <text evidence="3">The sequence shown here is derived from an EMBL/GenBank/DDBJ whole genome shotgun (WGS) entry which is preliminary data.</text>
</comment>
<dbReference type="InterPro" id="IPR057326">
    <property type="entry name" value="KR_dom"/>
</dbReference>
<name>A0AAX1UL41_CERSP</name>
<dbReference type="Proteomes" id="UP000266305">
    <property type="component" value="Unassembled WGS sequence"/>
</dbReference>
<dbReference type="PRINTS" id="PR00080">
    <property type="entry name" value="SDRFAMILY"/>
</dbReference>
<gene>
    <name evidence="3" type="ORF">D1114_11530</name>
</gene>
<dbReference type="EMBL" id="QWGP01000011">
    <property type="protein sequence ID" value="RHZ94692.1"/>
    <property type="molecule type" value="Genomic_DNA"/>
</dbReference>
<dbReference type="SMART" id="SM00822">
    <property type="entry name" value="PKS_KR"/>
    <property type="match status" value="1"/>
</dbReference>
<dbReference type="SUPFAM" id="SSF51735">
    <property type="entry name" value="NAD(P)-binding Rossmann-fold domains"/>
    <property type="match status" value="1"/>
</dbReference>
<protein>
    <submittedName>
        <fullName evidence="3">SDR family oxidoreductase</fullName>
    </submittedName>
</protein>
<evidence type="ECO:0000313" key="3">
    <source>
        <dbReference type="EMBL" id="RHZ94692.1"/>
    </source>
</evidence>
<dbReference type="PANTHER" id="PTHR42760:SF135">
    <property type="entry name" value="BLL7886 PROTEIN"/>
    <property type="match status" value="1"/>
</dbReference>
<feature type="domain" description="Ketoreductase" evidence="2">
    <location>
        <begin position="10"/>
        <end position="189"/>
    </location>
</feature>
<dbReference type="Gene3D" id="3.40.50.720">
    <property type="entry name" value="NAD(P)-binding Rossmann-like Domain"/>
    <property type="match status" value="1"/>
</dbReference>
<comment type="similarity">
    <text evidence="1">Belongs to the short-chain dehydrogenases/reductases (SDR) family.</text>
</comment>